<evidence type="ECO:0000256" key="2">
    <source>
        <dbReference type="ARBA" id="ARBA00023157"/>
    </source>
</evidence>
<dbReference type="InterPro" id="IPR000859">
    <property type="entry name" value="CUB_dom"/>
</dbReference>
<feature type="region of interest" description="Disordered" evidence="4">
    <location>
        <begin position="1"/>
        <end position="24"/>
    </location>
</feature>
<sequence length="470" mass="50963">MSFGPVEHGQATLTSSPSAVKLDSGRRLPRVKCGGVLSAPAGNLSSPNFPGRYPYDTRCLWLVVGPPGSSLLLRFLHVDLEFHATCRFDAVEVYRGEAGDPGNLIGRFCGRGPPPPLASAWHVLAVRFRSDKHVAGRGFAATYRQDVCGGVLSSLSGVIASPGYPEDYPNDAECRWTIRPAPPAPVKLVFADFQVETDAGCTFDYVAVLDGSAPGPGPPPRHCGHVRPADVVSRGHELLVVFKSDFNIGGRGFKAYYFSGQCQKVFTAVKGNFSSPQYPSSYPNDIRCHWTVRLPPGYHIRIFFLDLDLEGRDALTGGCDFDQLAAFDGGDRAAPPLGKWCGRETPGPVTSSQNQLLLVLSTDRSTARRGFSLAYVGGGPGLAGNRREGGKRWTWNWARGRWGPWGCFPDTCFPFSAPQVSRFILSIEGLGCAEHRTEHLGEDSRLRRRGPCPRGASGVVVEAGPERDFR</sequence>
<protein>
    <recommendedName>
        <fullName evidence="5">CUB domain-containing protein</fullName>
    </recommendedName>
</protein>
<dbReference type="FunFam" id="2.60.120.290:FF:000013">
    <property type="entry name" value="Membrane frizzled-related protein"/>
    <property type="match status" value="3"/>
</dbReference>
<reference evidence="6 7" key="1">
    <citation type="journal article" date="2008" name="Nature">
        <title>Genome analysis of the platypus reveals unique signatures of evolution.</title>
        <authorList>
            <person name="Warren W.C."/>
            <person name="Hillier L.W."/>
            <person name="Marshall Graves J.A."/>
            <person name="Birney E."/>
            <person name="Ponting C.P."/>
            <person name="Grutzner F."/>
            <person name="Belov K."/>
            <person name="Miller W."/>
            <person name="Clarke L."/>
            <person name="Chinwalla A.T."/>
            <person name="Yang S.P."/>
            <person name="Heger A."/>
            <person name="Locke D.P."/>
            <person name="Miethke P."/>
            <person name="Waters P.D."/>
            <person name="Veyrunes F."/>
            <person name="Fulton L."/>
            <person name="Fulton B."/>
            <person name="Graves T."/>
            <person name="Wallis J."/>
            <person name="Puente X.S."/>
            <person name="Lopez-Otin C."/>
            <person name="Ordonez G.R."/>
            <person name="Eichler E.E."/>
            <person name="Chen L."/>
            <person name="Cheng Z."/>
            <person name="Deakin J.E."/>
            <person name="Alsop A."/>
            <person name="Thompson K."/>
            <person name="Kirby P."/>
            <person name="Papenfuss A.T."/>
            <person name="Wakefield M.J."/>
            <person name="Olender T."/>
            <person name="Lancet D."/>
            <person name="Huttley G.A."/>
            <person name="Smit A.F."/>
            <person name="Pask A."/>
            <person name="Temple-Smith P."/>
            <person name="Batzer M.A."/>
            <person name="Walker J.A."/>
            <person name="Konkel M.K."/>
            <person name="Harris R.S."/>
            <person name="Whittington C.M."/>
            <person name="Wong E.S."/>
            <person name="Gemmell N.J."/>
            <person name="Buschiazzo E."/>
            <person name="Vargas Jentzsch I.M."/>
            <person name="Merkel A."/>
            <person name="Schmitz J."/>
            <person name="Zemann A."/>
            <person name="Churakov G."/>
            <person name="Kriegs J.O."/>
            <person name="Brosius J."/>
            <person name="Murchison E.P."/>
            <person name="Sachidanandam R."/>
            <person name="Smith C."/>
            <person name="Hannon G.J."/>
            <person name="Tsend-Ayush E."/>
            <person name="McMillan D."/>
            <person name="Attenborough R."/>
            <person name="Rens W."/>
            <person name="Ferguson-Smith M."/>
            <person name="Lefevre C.M."/>
            <person name="Sharp J.A."/>
            <person name="Nicholas K.R."/>
            <person name="Ray D.A."/>
            <person name="Kube M."/>
            <person name="Reinhardt R."/>
            <person name="Pringle T.H."/>
            <person name="Taylor J."/>
            <person name="Jones R.C."/>
            <person name="Nixon B."/>
            <person name="Dacheux J.L."/>
            <person name="Niwa H."/>
            <person name="Sekita Y."/>
            <person name="Huang X."/>
            <person name="Stark A."/>
            <person name="Kheradpour P."/>
            <person name="Kellis M."/>
            <person name="Flicek P."/>
            <person name="Chen Y."/>
            <person name="Webber C."/>
            <person name="Hardison R."/>
            <person name="Nelson J."/>
            <person name="Hallsworth-Pepin K."/>
            <person name="Delehaunty K."/>
            <person name="Markovic C."/>
            <person name="Minx P."/>
            <person name="Feng Y."/>
            <person name="Kremitzki C."/>
            <person name="Mitreva M."/>
            <person name="Glasscock J."/>
            <person name="Wylie T."/>
            <person name="Wohldmann P."/>
            <person name="Thiru P."/>
            <person name="Nhan M.N."/>
            <person name="Pohl C.S."/>
            <person name="Smith S.M."/>
            <person name="Hou S."/>
            <person name="Nefedov M."/>
            <person name="de Jong P.J."/>
            <person name="Renfree M.B."/>
            <person name="Mardis E.R."/>
            <person name="Wilson R.K."/>
        </authorList>
    </citation>
    <scope>NUCLEOTIDE SEQUENCE [LARGE SCALE GENOMIC DNA]</scope>
    <source>
        <strain evidence="6 7">Glennie</strain>
    </source>
</reference>
<evidence type="ECO:0000256" key="4">
    <source>
        <dbReference type="SAM" id="MobiDB-lite"/>
    </source>
</evidence>
<dbReference type="OMA" id="QQNVQEY"/>
<dbReference type="SMART" id="SM00042">
    <property type="entry name" value="CUB"/>
    <property type="match status" value="3"/>
</dbReference>
<dbReference type="PANTHER" id="PTHR24251">
    <property type="entry name" value="OVOCHYMASE-RELATED"/>
    <property type="match status" value="1"/>
</dbReference>
<keyword evidence="7" id="KW-1185">Reference proteome</keyword>
<feature type="domain" description="CUB" evidence="5">
    <location>
        <begin position="33"/>
        <end position="146"/>
    </location>
</feature>
<dbReference type="PANTHER" id="PTHR24251:SF47">
    <property type="entry name" value="CUB DOMAIN-CONTAINING PROTEIN 2"/>
    <property type="match status" value="1"/>
</dbReference>
<feature type="domain" description="CUB" evidence="5">
    <location>
        <begin position="148"/>
        <end position="260"/>
    </location>
</feature>
<organism evidence="6 7">
    <name type="scientific">Ornithorhynchus anatinus</name>
    <name type="common">Duckbill platypus</name>
    <dbReference type="NCBI Taxonomy" id="9258"/>
    <lineage>
        <taxon>Eukaryota</taxon>
        <taxon>Metazoa</taxon>
        <taxon>Chordata</taxon>
        <taxon>Craniata</taxon>
        <taxon>Vertebrata</taxon>
        <taxon>Euteleostomi</taxon>
        <taxon>Mammalia</taxon>
        <taxon>Monotremata</taxon>
        <taxon>Ornithorhynchidae</taxon>
        <taxon>Ornithorhynchus</taxon>
    </lineage>
</organism>
<dbReference type="FunCoup" id="A0A6I8N7C8">
    <property type="interactions" value="1"/>
</dbReference>
<keyword evidence="1" id="KW-0677">Repeat</keyword>
<feature type="region of interest" description="Disordered" evidence="4">
    <location>
        <begin position="444"/>
        <end position="470"/>
    </location>
</feature>
<feature type="domain" description="CUB" evidence="5">
    <location>
        <begin position="262"/>
        <end position="378"/>
    </location>
</feature>
<dbReference type="GeneTree" id="ENSGT00940000158291"/>
<dbReference type="Gene3D" id="2.60.120.290">
    <property type="entry name" value="Spermadhesin, CUB domain"/>
    <property type="match status" value="3"/>
</dbReference>
<dbReference type="InParanoid" id="A0A6I8N7C8"/>
<comment type="caution">
    <text evidence="3">Lacks conserved residue(s) required for the propagation of feature annotation.</text>
</comment>
<keyword evidence="2" id="KW-1015">Disulfide bond</keyword>
<dbReference type="InterPro" id="IPR035914">
    <property type="entry name" value="Sperma_CUB_dom_sf"/>
</dbReference>
<evidence type="ECO:0000313" key="6">
    <source>
        <dbReference type="Ensembl" id="ENSOANP00000036911.1"/>
    </source>
</evidence>
<dbReference type="Ensembl" id="ENSOANT00000064742.1">
    <property type="protein sequence ID" value="ENSOANP00000036911.1"/>
    <property type="gene ID" value="ENSOANG00000048153.1"/>
</dbReference>
<evidence type="ECO:0000256" key="1">
    <source>
        <dbReference type="ARBA" id="ARBA00022737"/>
    </source>
</evidence>
<reference evidence="6" key="2">
    <citation type="submission" date="2025-08" db="UniProtKB">
        <authorList>
            <consortium name="Ensembl"/>
        </authorList>
    </citation>
    <scope>IDENTIFICATION</scope>
    <source>
        <strain evidence="6">Glennie</strain>
    </source>
</reference>
<reference evidence="6" key="3">
    <citation type="submission" date="2025-09" db="UniProtKB">
        <authorList>
            <consortium name="Ensembl"/>
        </authorList>
    </citation>
    <scope>IDENTIFICATION</scope>
    <source>
        <strain evidence="6">Glennie</strain>
    </source>
</reference>
<dbReference type="AlphaFoldDB" id="A0A6I8N7C8"/>
<evidence type="ECO:0000313" key="7">
    <source>
        <dbReference type="Proteomes" id="UP000002279"/>
    </source>
</evidence>
<dbReference type="Proteomes" id="UP000002279">
    <property type="component" value="Chromosome 18"/>
</dbReference>
<dbReference type="PROSITE" id="PS01180">
    <property type="entry name" value="CUB"/>
    <property type="match status" value="3"/>
</dbReference>
<name>A0A6I8N7C8_ORNAN</name>
<evidence type="ECO:0000256" key="3">
    <source>
        <dbReference type="PROSITE-ProRule" id="PRU00059"/>
    </source>
</evidence>
<evidence type="ECO:0000259" key="5">
    <source>
        <dbReference type="PROSITE" id="PS01180"/>
    </source>
</evidence>
<dbReference type="Bgee" id="ENSOANG00000048153">
    <property type="expression patterns" value="Expressed in testis"/>
</dbReference>
<dbReference type="Pfam" id="PF00431">
    <property type="entry name" value="CUB"/>
    <property type="match status" value="3"/>
</dbReference>
<proteinExistence type="predicted"/>
<dbReference type="SUPFAM" id="SSF49854">
    <property type="entry name" value="Spermadhesin, CUB domain"/>
    <property type="match status" value="3"/>
</dbReference>
<accession>A0A6I8N7C8</accession>
<dbReference type="CDD" id="cd00041">
    <property type="entry name" value="CUB"/>
    <property type="match status" value="3"/>
</dbReference>